<dbReference type="OrthoDB" id="9816040at2"/>
<dbReference type="Pfam" id="PF00293">
    <property type="entry name" value="NUDIX"/>
    <property type="match status" value="1"/>
</dbReference>
<dbReference type="Proteomes" id="UP000245839">
    <property type="component" value="Unassembled WGS sequence"/>
</dbReference>
<proteinExistence type="inferred from homology"/>
<dbReference type="AlphaFoldDB" id="A0A2Y9A8E9"/>
<evidence type="ECO:0000259" key="5">
    <source>
        <dbReference type="PROSITE" id="PS51462"/>
    </source>
</evidence>
<comment type="cofactor">
    <cofactor evidence="1">
        <name>Mn(2+)</name>
        <dbReference type="ChEBI" id="CHEBI:29035"/>
    </cofactor>
</comment>
<comment type="similarity">
    <text evidence="4">Belongs to the Nudix hydrolase family.</text>
</comment>
<keyword evidence="8" id="KW-1185">Reference proteome</keyword>
<dbReference type="PANTHER" id="PTHR11839">
    <property type="entry name" value="UDP/ADP-SUGAR PYROPHOSPHATASE"/>
    <property type="match status" value="1"/>
</dbReference>
<organism evidence="7 9">
    <name type="scientific">Jannaschia seohaensis</name>
    <dbReference type="NCBI Taxonomy" id="475081"/>
    <lineage>
        <taxon>Bacteria</taxon>
        <taxon>Pseudomonadati</taxon>
        <taxon>Pseudomonadota</taxon>
        <taxon>Alphaproteobacteria</taxon>
        <taxon>Rhodobacterales</taxon>
        <taxon>Roseobacteraceae</taxon>
        <taxon>Jannaschia</taxon>
    </lineage>
</organism>
<dbReference type="Proteomes" id="UP000251571">
    <property type="component" value="Unassembled WGS sequence"/>
</dbReference>
<dbReference type="PRINTS" id="PR00502">
    <property type="entry name" value="NUDIXFAMILY"/>
</dbReference>
<reference evidence="6 8" key="2">
    <citation type="submission" date="2018-03" db="EMBL/GenBank/DDBJ databases">
        <title>Genomic Encyclopedia of Archaeal and Bacterial Type Strains, Phase II (KMG-II): from individual species to whole genera.</title>
        <authorList>
            <person name="Goeker M."/>
        </authorList>
    </citation>
    <scope>NUCLEOTIDE SEQUENCE [LARGE SCALE GENOMIC DNA]</scope>
    <source>
        <strain evidence="6 8">DSM 25227</strain>
    </source>
</reference>
<dbReference type="Gene3D" id="3.90.79.10">
    <property type="entry name" value="Nucleoside Triphosphate Pyrophosphohydrolase"/>
    <property type="match status" value="1"/>
</dbReference>
<sequence length="158" mass="17901">MTPAQIAALPYRPCAGVCLINSARLVWVGERLDMPGAWQMPQGGVDAGEAPEAAAWRELEEETGLSAAAVELLDRLDAPLPYDLPHDLVPNIWKGRYRGQMQDWFLMRYDGPDEAVDLDAHVREFSRWAWMPAAEVLDHIVPFKRDIYREVLTRFGLL</sequence>
<evidence type="ECO:0000313" key="7">
    <source>
        <dbReference type="EMBL" id="SSA38467.1"/>
    </source>
</evidence>
<keyword evidence="3 4" id="KW-0378">Hydrolase</keyword>
<gene>
    <name evidence="6" type="ORF">BCF38_101599</name>
    <name evidence="7" type="ORF">SAMN05421539_101599</name>
</gene>
<comment type="cofactor">
    <cofactor evidence="2">
        <name>Mg(2+)</name>
        <dbReference type="ChEBI" id="CHEBI:18420"/>
    </cofactor>
</comment>
<evidence type="ECO:0000256" key="2">
    <source>
        <dbReference type="ARBA" id="ARBA00001946"/>
    </source>
</evidence>
<dbReference type="InterPro" id="IPR022927">
    <property type="entry name" value="RppH"/>
</dbReference>
<accession>A0A2Y9A8E9</accession>
<evidence type="ECO:0000256" key="1">
    <source>
        <dbReference type="ARBA" id="ARBA00001936"/>
    </source>
</evidence>
<dbReference type="GO" id="GO:0006753">
    <property type="term" value="P:nucleoside phosphate metabolic process"/>
    <property type="evidence" value="ECO:0007669"/>
    <property type="project" value="TreeGrafter"/>
</dbReference>
<dbReference type="GO" id="GO:0034432">
    <property type="term" value="F:bis(5'-adenosyl)-pentaphosphatase activity"/>
    <property type="evidence" value="ECO:0007669"/>
    <property type="project" value="TreeGrafter"/>
</dbReference>
<dbReference type="InterPro" id="IPR015797">
    <property type="entry name" value="NUDIX_hydrolase-like_dom_sf"/>
</dbReference>
<evidence type="ECO:0000256" key="3">
    <source>
        <dbReference type="ARBA" id="ARBA00022801"/>
    </source>
</evidence>
<dbReference type="InterPro" id="IPR000086">
    <property type="entry name" value="NUDIX_hydrolase_dom"/>
</dbReference>
<dbReference type="InterPro" id="IPR020084">
    <property type="entry name" value="NUDIX_hydrolase_CS"/>
</dbReference>
<dbReference type="CDD" id="cd03671">
    <property type="entry name" value="NUDIX_Ap4A_hydrolase_plant_like"/>
    <property type="match status" value="1"/>
</dbReference>
<dbReference type="RefSeq" id="WP_109562767.1">
    <property type="nucleotide sequence ID" value="NZ_QGDJ01000001.1"/>
</dbReference>
<dbReference type="NCBIfam" id="NF001938">
    <property type="entry name" value="PRK00714.1-5"/>
    <property type="match status" value="1"/>
</dbReference>
<dbReference type="EMBL" id="QGDJ01000001">
    <property type="protein sequence ID" value="PWJ22189.1"/>
    <property type="molecule type" value="Genomic_DNA"/>
</dbReference>
<reference evidence="7 9" key="1">
    <citation type="submission" date="2016-10" db="EMBL/GenBank/DDBJ databases">
        <authorList>
            <person name="Cai Z."/>
        </authorList>
    </citation>
    <scope>NUCLEOTIDE SEQUENCE [LARGE SCALE GENOMIC DNA]</scope>
    <source>
        <strain evidence="7 9">DSM 25227</strain>
    </source>
</reference>
<feature type="domain" description="Nudix hydrolase" evidence="5">
    <location>
        <begin position="10"/>
        <end position="153"/>
    </location>
</feature>
<dbReference type="GO" id="GO:0008893">
    <property type="term" value="F:guanosine-3',5'-bis(diphosphate) 3'-diphosphatase activity"/>
    <property type="evidence" value="ECO:0007669"/>
    <property type="project" value="TreeGrafter"/>
</dbReference>
<dbReference type="InterPro" id="IPR020476">
    <property type="entry name" value="Nudix_hydrolase"/>
</dbReference>
<protein>
    <submittedName>
        <fullName evidence="7">Putative (Di)nucleoside polyphosphate hydrolase</fullName>
    </submittedName>
</protein>
<dbReference type="PANTHER" id="PTHR11839:SF22">
    <property type="entry name" value="NUDIX HYDROLASE 26, CHLOROPLASTIC"/>
    <property type="match status" value="1"/>
</dbReference>
<evidence type="ECO:0000313" key="9">
    <source>
        <dbReference type="Proteomes" id="UP000251571"/>
    </source>
</evidence>
<dbReference type="SUPFAM" id="SSF55811">
    <property type="entry name" value="Nudix"/>
    <property type="match status" value="1"/>
</dbReference>
<evidence type="ECO:0000313" key="6">
    <source>
        <dbReference type="EMBL" id="PWJ22189.1"/>
    </source>
</evidence>
<dbReference type="EMBL" id="UETC01000001">
    <property type="protein sequence ID" value="SSA38467.1"/>
    <property type="molecule type" value="Genomic_DNA"/>
</dbReference>
<dbReference type="PROSITE" id="PS51462">
    <property type="entry name" value="NUDIX"/>
    <property type="match status" value="1"/>
</dbReference>
<dbReference type="PROSITE" id="PS00893">
    <property type="entry name" value="NUDIX_BOX"/>
    <property type="match status" value="1"/>
</dbReference>
<dbReference type="GO" id="GO:0019693">
    <property type="term" value="P:ribose phosphate metabolic process"/>
    <property type="evidence" value="ECO:0007669"/>
    <property type="project" value="TreeGrafter"/>
</dbReference>
<evidence type="ECO:0000313" key="8">
    <source>
        <dbReference type="Proteomes" id="UP000245839"/>
    </source>
</evidence>
<evidence type="ECO:0000256" key="4">
    <source>
        <dbReference type="RuleBase" id="RU003476"/>
    </source>
</evidence>
<name>A0A2Y9A8E9_9RHOB</name>